<protein>
    <submittedName>
        <fullName evidence="2">Uncharacterized protein</fullName>
    </submittedName>
</protein>
<keyword evidence="3" id="KW-1185">Reference proteome</keyword>
<dbReference type="Proteomes" id="UP000037387">
    <property type="component" value="Unassembled WGS sequence"/>
</dbReference>
<feature type="compositionally biased region" description="Polar residues" evidence="1">
    <location>
        <begin position="1"/>
        <end position="17"/>
    </location>
</feature>
<dbReference type="AlphaFoldDB" id="A0A0M0F3M5"/>
<evidence type="ECO:0000313" key="2">
    <source>
        <dbReference type="EMBL" id="KON72179.1"/>
    </source>
</evidence>
<organism evidence="2 3">
    <name type="scientific">Cellulosimicrobium cellulans F16</name>
    <dbReference type="NCBI Taxonomy" id="1350482"/>
    <lineage>
        <taxon>Bacteria</taxon>
        <taxon>Bacillati</taxon>
        <taxon>Actinomycetota</taxon>
        <taxon>Actinomycetes</taxon>
        <taxon>Micrococcales</taxon>
        <taxon>Promicromonosporaceae</taxon>
        <taxon>Cellulosimicrobium</taxon>
    </lineage>
</organism>
<proteinExistence type="predicted"/>
<feature type="compositionally biased region" description="Basic residues" evidence="1">
    <location>
        <begin position="21"/>
        <end position="32"/>
    </location>
</feature>
<accession>A0A0M0F3M5</accession>
<dbReference type="EMBL" id="ATNL01000013">
    <property type="protein sequence ID" value="KON72179.1"/>
    <property type="molecule type" value="Genomic_DNA"/>
</dbReference>
<dbReference type="PATRIC" id="fig|1350482.3.peg.3759"/>
<evidence type="ECO:0000313" key="3">
    <source>
        <dbReference type="Proteomes" id="UP000037387"/>
    </source>
</evidence>
<evidence type="ECO:0000256" key="1">
    <source>
        <dbReference type="SAM" id="MobiDB-lite"/>
    </source>
</evidence>
<sequence length="32" mass="3563">MDSARTITPTRSETAVDTPTTRRRRIARSTTG</sequence>
<comment type="caution">
    <text evidence="2">The sequence shown here is derived from an EMBL/GenBank/DDBJ whole genome shotgun (WGS) entry which is preliminary data.</text>
</comment>
<gene>
    <name evidence="2" type="ORF">M768_17105</name>
</gene>
<reference evidence="2 3" key="1">
    <citation type="journal article" date="2015" name="Sci. Rep.">
        <title>Functional and structural properties of a novel cellulosome-like multienzyme complex: efficient glycoside hydrolysis of water-insoluble 7-xylosyl-10-deacetylpaclitaxel.</title>
        <authorList>
            <person name="Dou T.Y."/>
            <person name="Luan H.W."/>
            <person name="Ge G.B."/>
            <person name="Dong M.M."/>
            <person name="Zou H.F."/>
            <person name="He Y.Q."/>
            <person name="Cui P."/>
            <person name="Wang J.Y."/>
            <person name="Hao D.C."/>
            <person name="Yang S.L."/>
            <person name="Yang L."/>
        </authorList>
    </citation>
    <scope>NUCLEOTIDE SEQUENCE [LARGE SCALE GENOMIC DNA]</scope>
    <source>
        <strain evidence="2 3">F16</strain>
    </source>
</reference>
<feature type="region of interest" description="Disordered" evidence="1">
    <location>
        <begin position="1"/>
        <end position="32"/>
    </location>
</feature>
<name>A0A0M0F3M5_CELCE</name>